<organism evidence="3">
    <name type="scientific">Cladocopium goreaui</name>
    <dbReference type="NCBI Taxonomy" id="2562237"/>
    <lineage>
        <taxon>Eukaryota</taxon>
        <taxon>Sar</taxon>
        <taxon>Alveolata</taxon>
        <taxon>Dinophyceae</taxon>
        <taxon>Suessiales</taxon>
        <taxon>Symbiodiniaceae</taxon>
        <taxon>Cladocopium</taxon>
    </lineage>
</organism>
<evidence type="ECO:0000313" key="3">
    <source>
        <dbReference type="EMBL" id="CAI3979277.1"/>
    </source>
</evidence>
<accession>A0A9P1BTD1</accession>
<feature type="transmembrane region" description="Helical" evidence="2">
    <location>
        <begin position="327"/>
        <end position="351"/>
    </location>
</feature>
<proteinExistence type="predicted"/>
<dbReference type="Proteomes" id="UP001152797">
    <property type="component" value="Unassembled WGS sequence"/>
</dbReference>
<reference evidence="3" key="1">
    <citation type="submission" date="2022-10" db="EMBL/GenBank/DDBJ databases">
        <authorList>
            <person name="Chen Y."/>
            <person name="Dougan E. K."/>
            <person name="Chan C."/>
            <person name="Rhodes N."/>
            <person name="Thang M."/>
        </authorList>
    </citation>
    <scope>NUCLEOTIDE SEQUENCE</scope>
</reference>
<dbReference type="EMBL" id="CAMXCT010000472">
    <property type="protein sequence ID" value="CAI3979277.1"/>
    <property type="molecule type" value="Genomic_DNA"/>
</dbReference>
<protein>
    <submittedName>
        <fullName evidence="3">Uncharacterized protein</fullName>
    </submittedName>
</protein>
<dbReference type="AlphaFoldDB" id="A0A9P1BTD1"/>
<reference evidence="4 5" key="2">
    <citation type="submission" date="2024-05" db="EMBL/GenBank/DDBJ databases">
        <authorList>
            <person name="Chen Y."/>
            <person name="Shah S."/>
            <person name="Dougan E. K."/>
            <person name="Thang M."/>
            <person name="Chan C."/>
        </authorList>
    </citation>
    <scope>NUCLEOTIDE SEQUENCE [LARGE SCALE GENOMIC DNA]</scope>
</reference>
<keyword evidence="5" id="KW-1185">Reference proteome</keyword>
<feature type="transmembrane region" description="Helical" evidence="2">
    <location>
        <begin position="363"/>
        <end position="381"/>
    </location>
</feature>
<keyword evidence="2" id="KW-0812">Transmembrane</keyword>
<feature type="transmembrane region" description="Helical" evidence="2">
    <location>
        <begin position="268"/>
        <end position="289"/>
    </location>
</feature>
<comment type="caution">
    <text evidence="3">The sequence shown here is derived from an EMBL/GenBank/DDBJ whole genome shotgun (WGS) entry which is preliminary data.</text>
</comment>
<dbReference type="EMBL" id="CAMXCT020000472">
    <property type="protein sequence ID" value="CAL1132652.1"/>
    <property type="molecule type" value="Genomic_DNA"/>
</dbReference>
<dbReference type="OrthoDB" id="429778at2759"/>
<feature type="region of interest" description="Disordered" evidence="1">
    <location>
        <begin position="202"/>
        <end position="224"/>
    </location>
</feature>
<feature type="transmembrane region" description="Helical" evidence="2">
    <location>
        <begin position="114"/>
        <end position="138"/>
    </location>
</feature>
<keyword evidence="2" id="KW-1133">Transmembrane helix</keyword>
<feature type="transmembrane region" description="Helical" evidence="2">
    <location>
        <begin position="295"/>
        <end position="315"/>
    </location>
</feature>
<dbReference type="EMBL" id="CAMXCT030000472">
    <property type="protein sequence ID" value="CAL4766589.1"/>
    <property type="molecule type" value="Genomic_DNA"/>
</dbReference>
<evidence type="ECO:0000313" key="4">
    <source>
        <dbReference type="EMBL" id="CAL4766589.1"/>
    </source>
</evidence>
<sequence>MVLEALGAAVSGAVAMGTSNWDMWGMTSGLATSGRGAQVDQAFQRKHDRIDYKVQRQSLHRDDIADLVQLTTGRMDMYNLVGALLLTFALQWITSSDLVVVPDLDNWPTWYSTVFVVQCFSSVGYLLFSLWFAMHCSITAQALGTRMRLNFTRLSLPDNRAISKLKVPFYVPGGALEKVQKTFFEGQDVGLQLRQELLDGMGKSHHDDAEDESVSTSSAHPLRDRLPTYVPNADWHSDHTKDDDDTDFEKHLRRWICMRGHWLSYDAYSRACMVVGMNQLLQALAYHVVAACWKVSAITAIACLILAKLLAMCVLRIDVDCAKPYTCLGITVLGMLEVVPPIYSTILLIIYTPGVDWEDWVEGVLSMPIFLLHCMWTLYLASQLSPADGPVSKPLEKATGFDTDSDSSSCPSEELSRHAEMIEKGSFGMGQLPRRFQGARWLDIIRLEKHVPKDEIEEEWAGVDPLPGRVTMRFTLVLALIWFCAGIAHTTGVATGWDVAFIIQCAGDNCTGPYNRPVIWPHARPRPPRVRARRLRQSKQLQYAKRSQRQLLSTWPQPASFFQVNSLYCGSNSSVFQLFLHNGFDMFAAKRVADELLGLSRLDIPDGRSTVFCGVDCFALIASDENSSWSLRPLNGAEVPRNSANASVERVQLPTWRRISAAWQGPDLMLAGWDGSGIITARLQKDRLSGAWHLEQRFKVQPGAGLCFASGRTCEWHASENYEDVQAVQVAFEGKALLVLHSGSHLDFWDLQKGALVEQLDLGVPHRSMCQSDLELFLARQTPEGPIVELLSLAGLGFLGRQRSPGNLLPEKFEN</sequence>
<evidence type="ECO:0000256" key="2">
    <source>
        <dbReference type="SAM" id="Phobius"/>
    </source>
</evidence>
<feature type="transmembrane region" description="Helical" evidence="2">
    <location>
        <begin position="77"/>
        <end position="94"/>
    </location>
</feature>
<keyword evidence="2" id="KW-0472">Membrane</keyword>
<gene>
    <name evidence="3" type="ORF">C1SCF055_LOCUS7242</name>
</gene>
<name>A0A9P1BTD1_9DINO</name>
<evidence type="ECO:0000256" key="1">
    <source>
        <dbReference type="SAM" id="MobiDB-lite"/>
    </source>
</evidence>
<feature type="transmembrane region" description="Helical" evidence="2">
    <location>
        <begin position="476"/>
        <end position="497"/>
    </location>
</feature>
<evidence type="ECO:0000313" key="5">
    <source>
        <dbReference type="Proteomes" id="UP001152797"/>
    </source>
</evidence>